<dbReference type="EMBL" id="CP004354">
    <property type="protein sequence ID" value="AGG67414.1"/>
    <property type="molecule type" value="Genomic_DNA"/>
</dbReference>
<keyword evidence="3" id="KW-1185">Reference proteome</keyword>
<dbReference type="PROSITE" id="PS51482">
    <property type="entry name" value="DEGV"/>
    <property type="match status" value="1"/>
</dbReference>
<dbReference type="AlphaFoldDB" id="M1UMK1"/>
<dbReference type="Gene3D" id="3.40.50.10170">
    <property type="match status" value="2"/>
</dbReference>
<dbReference type="InterPro" id="IPR003797">
    <property type="entry name" value="DegV"/>
</dbReference>
<evidence type="ECO:0000256" key="1">
    <source>
        <dbReference type="ARBA" id="ARBA00023121"/>
    </source>
</evidence>
<dbReference type="InterPro" id="IPR043168">
    <property type="entry name" value="DegV_C"/>
</dbReference>
<dbReference type="SUPFAM" id="SSF82549">
    <property type="entry name" value="DAK1/DegV-like"/>
    <property type="match status" value="1"/>
</dbReference>
<dbReference type="PANTHER" id="PTHR33434:SF2">
    <property type="entry name" value="FATTY ACID-BINDING PROTEIN TM_1468"/>
    <property type="match status" value="1"/>
</dbReference>
<dbReference type="Pfam" id="PF02645">
    <property type="entry name" value="DegV"/>
    <property type="match status" value="1"/>
</dbReference>
<name>M1UMK1_9CORY</name>
<sequence>MAMPVRVVIDSSACLPKEVVAELDIAVINLHVMQDGEDRTTSGLSSLELAAAYARQLERGGDEGVLALHISKELSSTWSAAVTAAAVFEEGAVRVVDTSSLGMAVGAAAMAAARLAKDGASLEECYDIAVDTLRRSETWIYLHRIDEIRKSGRISAATAVVSTALATRPIMRVHGGRMEIAAKTRTQSKAFAKLVEMAQIRAEGQPVFVAITQNEAREAAKQLEALLQVSLPEGSSFMFVDVDPTLAVHAGPGAVSVSAVFANEAPELSTAKPVLK</sequence>
<dbReference type="HOGENOM" id="CLU_048251_0_0_11"/>
<gene>
    <name evidence="2" type="ORF">H924_09880</name>
</gene>
<dbReference type="eggNOG" id="COG1307">
    <property type="taxonomic scope" value="Bacteria"/>
</dbReference>
<dbReference type="PATRIC" id="fig|1121353.3.peg.2016"/>
<evidence type="ECO:0000313" key="3">
    <source>
        <dbReference type="Proteomes" id="UP000011760"/>
    </source>
</evidence>
<organism evidence="2 3">
    <name type="scientific">Corynebacterium callunae DSM 20147</name>
    <dbReference type="NCBI Taxonomy" id="1121353"/>
    <lineage>
        <taxon>Bacteria</taxon>
        <taxon>Bacillati</taxon>
        <taxon>Actinomycetota</taxon>
        <taxon>Actinomycetes</taxon>
        <taxon>Mycobacteriales</taxon>
        <taxon>Corynebacteriaceae</taxon>
        <taxon>Corynebacterium</taxon>
    </lineage>
</organism>
<dbReference type="KEGG" id="ccn:H924_09880"/>
<dbReference type="STRING" id="1121353.H924_09880"/>
<dbReference type="Proteomes" id="UP000011760">
    <property type="component" value="Chromosome"/>
</dbReference>
<keyword evidence="1" id="KW-0446">Lipid-binding</keyword>
<evidence type="ECO:0000313" key="2">
    <source>
        <dbReference type="EMBL" id="AGG67414.1"/>
    </source>
</evidence>
<dbReference type="PANTHER" id="PTHR33434">
    <property type="entry name" value="DEGV DOMAIN-CONTAINING PROTEIN DR_1986-RELATED"/>
    <property type="match status" value="1"/>
</dbReference>
<proteinExistence type="predicted"/>
<dbReference type="Gene3D" id="3.30.1180.10">
    <property type="match status" value="1"/>
</dbReference>
<protein>
    <recommendedName>
        <fullName evidence="4">DegV family protein</fullName>
    </recommendedName>
</protein>
<dbReference type="InterPro" id="IPR050270">
    <property type="entry name" value="DegV_domain_contain"/>
</dbReference>
<evidence type="ECO:0008006" key="4">
    <source>
        <dbReference type="Google" id="ProtNLM"/>
    </source>
</evidence>
<accession>M1UMK1</accession>
<dbReference type="NCBIfam" id="TIGR00762">
    <property type="entry name" value="DegV"/>
    <property type="match status" value="1"/>
</dbReference>
<reference evidence="2 3" key="1">
    <citation type="submission" date="2013-02" db="EMBL/GenBank/DDBJ databases">
        <title>The complete genome sequence of Corynebacterium callunae DSM 20147.</title>
        <authorList>
            <person name="Ruckert C."/>
            <person name="Albersmeier A."/>
            <person name="Kalinowski J."/>
        </authorList>
    </citation>
    <scope>NUCLEOTIDE SEQUENCE [LARGE SCALE GENOMIC DNA]</scope>
    <source>
        <strain evidence="2 3">DSM 20147</strain>
    </source>
</reference>
<dbReference type="GO" id="GO:0008289">
    <property type="term" value="F:lipid binding"/>
    <property type="evidence" value="ECO:0007669"/>
    <property type="project" value="UniProtKB-KW"/>
</dbReference>